<accession>A0A292YBS4</accession>
<dbReference type="EMBL" id="BDME01000001">
    <property type="protein sequence ID" value="GAX87228.1"/>
    <property type="molecule type" value="Genomic_DNA"/>
</dbReference>
<evidence type="ECO:0000313" key="7">
    <source>
        <dbReference type="EMBL" id="GAX87228.1"/>
    </source>
</evidence>
<dbReference type="GO" id="GO:0003723">
    <property type="term" value="F:RNA binding"/>
    <property type="evidence" value="ECO:0007669"/>
    <property type="project" value="InterPro"/>
</dbReference>
<protein>
    <recommendedName>
        <fullName evidence="5">tRNA pseudouridine synthase B</fullName>
        <ecNumber evidence="5">5.4.99.25</ecNumber>
    </recommendedName>
    <alternativeName>
        <fullName evidence="5">tRNA pseudouridine(55) synthase</fullName>
        <shortName evidence="5">Psi55 synthase</shortName>
    </alternativeName>
    <alternativeName>
        <fullName evidence="5">tRNA pseudouridylate synthase</fullName>
    </alternativeName>
    <alternativeName>
        <fullName evidence="5">tRNA-uridine isomerase</fullName>
    </alternativeName>
</protein>
<feature type="active site" description="Nucleophile" evidence="5">
    <location>
        <position position="50"/>
    </location>
</feature>
<dbReference type="NCBIfam" id="TIGR00431">
    <property type="entry name" value="TruB"/>
    <property type="match status" value="1"/>
</dbReference>
<organism evidence="7 8">
    <name type="scientific">Lebetimonas natsushimae</name>
    <dbReference type="NCBI Taxonomy" id="1936991"/>
    <lineage>
        <taxon>Bacteria</taxon>
        <taxon>Pseudomonadati</taxon>
        <taxon>Campylobacterota</taxon>
        <taxon>Epsilonproteobacteria</taxon>
        <taxon>Nautiliales</taxon>
        <taxon>Nautiliaceae</taxon>
        <taxon>Lebetimonas</taxon>
    </lineage>
</organism>
<evidence type="ECO:0000259" key="6">
    <source>
        <dbReference type="Pfam" id="PF01509"/>
    </source>
</evidence>
<dbReference type="OrthoDB" id="9802309at2"/>
<evidence type="ECO:0000256" key="5">
    <source>
        <dbReference type="HAMAP-Rule" id="MF_01080"/>
    </source>
</evidence>
<feature type="domain" description="Pseudouridine synthase II N-terminal" evidence="6">
    <location>
        <begin position="35"/>
        <end position="185"/>
    </location>
</feature>
<evidence type="ECO:0000256" key="2">
    <source>
        <dbReference type="ARBA" id="ARBA00005642"/>
    </source>
</evidence>
<evidence type="ECO:0000256" key="1">
    <source>
        <dbReference type="ARBA" id="ARBA00000385"/>
    </source>
</evidence>
<keyword evidence="3 5" id="KW-0819">tRNA processing</keyword>
<dbReference type="AlphaFoldDB" id="A0A292YBS4"/>
<dbReference type="PANTHER" id="PTHR13767">
    <property type="entry name" value="TRNA-PSEUDOURIDINE SYNTHASE"/>
    <property type="match status" value="1"/>
</dbReference>
<reference evidence="7 8" key="1">
    <citation type="journal article" date="2017" name="Syst. Appl. Microbiol.">
        <title>Lebetimonas natsushimae sp. nov., a novel strictly anaerobic, moderately thermophilic chemoautotroph isolated from a deep-sea hydrothermal vent polychaete nest in the Mid-Okinawa Trough.</title>
        <authorList>
            <person name="Nagata R."/>
            <person name="Takaki Y."/>
            <person name="Tame A."/>
            <person name="Nunoura T."/>
            <person name="Muto H."/>
            <person name="Mino S."/>
            <person name="Sawayama S."/>
            <person name="Takai K."/>
            <person name="Nakagawa S."/>
        </authorList>
    </citation>
    <scope>NUCLEOTIDE SEQUENCE [LARGE SCALE GENOMIC DNA]</scope>
    <source>
        <strain evidence="7 8">HS1857</strain>
    </source>
</reference>
<dbReference type="Proteomes" id="UP000217944">
    <property type="component" value="Unassembled WGS sequence"/>
</dbReference>
<comment type="caution">
    <text evidence="7">The sequence shown here is derived from an EMBL/GenBank/DDBJ whole genome shotgun (WGS) entry which is preliminary data.</text>
</comment>
<dbReference type="SUPFAM" id="SSF55120">
    <property type="entry name" value="Pseudouridine synthase"/>
    <property type="match status" value="1"/>
</dbReference>
<dbReference type="EC" id="5.4.99.25" evidence="5"/>
<evidence type="ECO:0000313" key="8">
    <source>
        <dbReference type="Proteomes" id="UP000217944"/>
    </source>
</evidence>
<comment type="similarity">
    <text evidence="2 5">Belongs to the pseudouridine synthase TruB family. Type 1 subfamily.</text>
</comment>
<evidence type="ECO:0000256" key="3">
    <source>
        <dbReference type="ARBA" id="ARBA00022694"/>
    </source>
</evidence>
<dbReference type="InterPro" id="IPR014780">
    <property type="entry name" value="tRNA_psdUridine_synth_TruB"/>
</dbReference>
<comment type="function">
    <text evidence="5">Responsible for synthesis of pseudouridine from uracil-55 in the psi GC loop of transfer RNAs.</text>
</comment>
<name>A0A292YBS4_9BACT</name>
<dbReference type="InterPro" id="IPR002501">
    <property type="entry name" value="PsdUridine_synth_N"/>
</dbReference>
<dbReference type="GO" id="GO:1990481">
    <property type="term" value="P:mRNA pseudouridine synthesis"/>
    <property type="evidence" value="ECO:0007669"/>
    <property type="project" value="TreeGrafter"/>
</dbReference>
<keyword evidence="4 5" id="KW-0413">Isomerase</keyword>
<dbReference type="GO" id="GO:0031119">
    <property type="term" value="P:tRNA pseudouridine synthesis"/>
    <property type="evidence" value="ECO:0007669"/>
    <property type="project" value="UniProtKB-UniRule"/>
</dbReference>
<dbReference type="InterPro" id="IPR020103">
    <property type="entry name" value="PsdUridine_synth_cat_dom_sf"/>
</dbReference>
<dbReference type="Gene3D" id="3.30.2350.10">
    <property type="entry name" value="Pseudouridine synthase"/>
    <property type="match status" value="1"/>
</dbReference>
<dbReference type="Pfam" id="PF01509">
    <property type="entry name" value="TruB_N"/>
    <property type="match status" value="1"/>
</dbReference>
<dbReference type="PANTHER" id="PTHR13767:SF2">
    <property type="entry name" value="PSEUDOURIDYLATE SYNTHASE TRUB1"/>
    <property type="match status" value="1"/>
</dbReference>
<sequence>MDNGKLKMENNCNNMLFVAKKPMFISSNKFLNQLKRKYGIKKMGFSGTLDPFACGVLIIATGQYTKLFRFLKKTPKTYIATLMLGAYSPTLDIEKIEKIETIQKLEIQKIKEVLESFKGKQYQLPPKYSAKKINGVRAYQLMENKKKENEFLDKKIEIEIFDIELINYSHPFVTFKASVSEGTYIRTLGFDIAKKLGTAGSLTYLERVNEGKFFYECEKKLNPLEYLDLKENFYSNNINNLMLGKKLNINDFKITKTGRYFVRYDKFFAIIEIIDDEIKYILNRIELC</sequence>
<gene>
    <name evidence="5" type="primary">truB</name>
    <name evidence="7" type="ORF">LNAT_P0523</name>
</gene>
<dbReference type="HAMAP" id="MF_01080">
    <property type="entry name" value="TruB_bact"/>
    <property type="match status" value="1"/>
</dbReference>
<dbReference type="RefSeq" id="WP_096258376.1">
    <property type="nucleotide sequence ID" value="NZ_BDME01000001.1"/>
</dbReference>
<evidence type="ECO:0000256" key="4">
    <source>
        <dbReference type="ARBA" id="ARBA00023235"/>
    </source>
</evidence>
<comment type="catalytic activity">
    <reaction evidence="1 5">
        <text>uridine(55) in tRNA = pseudouridine(55) in tRNA</text>
        <dbReference type="Rhea" id="RHEA:42532"/>
        <dbReference type="Rhea" id="RHEA-COMP:10101"/>
        <dbReference type="Rhea" id="RHEA-COMP:10102"/>
        <dbReference type="ChEBI" id="CHEBI:65314"/>
        <dbReference type="ChEBI" id="CHEBI:65315"/>
        <dbReference type="EC" id="5.4.99.25"/>
    </reaction>
</comment>
<dbReference type="GO" id="GO:0160148">
    <property type="term" value="F:tRNA pseudouridine(55) synthase activity"/>
    <property type="evidence" value="ECO:0007669"/>
    <property type="project" value="UniProtKB-EC"/>
</dbReference>
<keyword evidence="8" id="KW-1185">Reference proteome</keyword>
<proteinExistence type="inferred from homology"/>